<evidence type="ECO:0000313" key="1">
    <source>
        <dbReference type="EMBL" id="KAK7063231.1"/>
    </source>
</evidence>
<evidence type="ECO:0000313" key="2">
    <source>
        <dbReference type="Proteomes" id="UP001381693"/>
    </source>
</evidence>
<keyword evidence="2" id="KW-1185">Reference proteome</keyword>
<accession>A0AAN8WRM6</accession>
<comment type="caution">
    <text evidence="1">The sequence shown here is derived from an EMBL/GenBank/DDBJ whole genome shotgun (WGS) entry which is preliminary data.</text>
</comment>
<dbReference type="Gene3D" id="2.60.40.1180">
    <property type="entry name" value="Golgi alpha-mannosidase II"/>
    <property type="match status" value="1"/>
</dbReference>
<dbReference type="Proteomes" id="UP001381693">
    <property type="component" value="Unassembled WGS sequence"/>
</dbReference>
<protein>
    <submittedName>
        <fullName evidence="1">Uncharacterized protein</fullName>
    </submittedName>
</protein>
<sequence>MDDGETPLETLVSYHNITFEADASSLTVTVVEEDCSDINFSTEITSVRVFGIEPISQVTIDGTEHLYYTQEQDNHALNIFNITYDWCEQTNLIIRWN</sequence>
<dbReference type="EMBL" id="JAXCGZ010020905">
    <property type="protein sequence ID" value="KAK7063231.1"/>
    <property type="molecule type" value="Genomic_DNA"/>
</dbReference>
<reference evidence="1 2" key="1">
    <citation type="submission" date="2023-11" db="EMBL/GenBank/DDBJ databases">
        <title>Halocaridina rubra genome assembly.</title>
        <authorList>
            <person name="Smith C."/>
        </authorList>
    </citation>
    <scope>NUCLEOTIDE SEQUENCE [LARGE SCALE GENOMIC DNA]</scope>
    <source>
        <strain evidence="1">EP-1</strain>
        <tissue evidence="1">Whole</tissue>
    </source>
</reference>
<dbReference type="AlphaFoldDB" id="A0AAN8WRM6"/>
<gene>
    <name evidence="1" type="ORF">SK128_005240</name>
</gene>
<name>A0AAN8WRM6_HALRR</name>
<dbReference type="InterPro" id="IPR013780">
    <property type="entry name" value="Glyco_hydro_b"/>
</dbReference>
<organism evidence="1 2">
    <name type="scientific">Halocaridina rubra</name>
    <name type="common">Hawaiian red shrimp</name>
    <dbReference type="NCBI Taxonomy" id="373956"/>
    <lineage>
        <taxon>Eukaryota</taxon>
        <taxon>Metazoa</taxon>
        <taxon>Ecdysozoa</taxon>
        <taxon>Arthropoda</taxon>
        <taxon>Crustacea</taxon>
        <taxon>Multicrustacea</taxon>
        <taxon>Malacostraca</taxon>
        <taxon>Eumalacostraca</taxon>
        <taxon>Eucarida</taxon>
        <taxon>Decapoda</taxon>
        <taxon>Pleocyemata</taxon>
        <taxon>Caridea</taxon>
        <taxon>Atyoidea</taxon>
        <taxon>Atyidae</taxon>
        <taxon>Halocaridina</taxon>
    </lineage>
</organism>
<proteinExistence type="predicted"/>